<comment type="caution">
    <text evidence="1">The sequence shown here is derived from an EMBL/GenBank/DDBJ whole genome shotgun (WGS) entry which is preliminary data.</text>
</comment>
<dbReference type="EMBL" id="AUWY01000100">
    <property type="protein sequence ID" value="EQB31510.1"/>
    <property type="molecule type" value="Genomic_DNA"/>
</dbReference>
<keyword evidence="2" id="KW-1185">Reference proteome</keyword>
<dbReference type="Proteomes" id="UP000015523">
    <property type="component" value="Unassembled WGS sequence"/>
</dbReference>
<organism evidence="1 2">
    <name type="scientific">Sphingobium ummariense RL-3</name>
    <dbReference type="NCBI Taxonomy" id="1346791"/>
    <lineage>
        <taxon>Bacteria</taxon>
        <taxon>Pseudomonadati</taxon>
        <taxon>Pseudomonadota</taxon>
        <taxon>Alphaproteobacteria</taxon>
        <taxon>Sphingomonadales</taxon>
        <taxon>Sphingomonadaceae</taxon>
        <taxon>Sphingobium</taxon>
    </lineage>
</organism>
<name>T0IRN1_9SPHN</name>
<reference evidence="1 2" key="1">
    <citation type="journal article" date="2013" name="Genome Announc.">
        <title>Draft Genome Sequence of Sphingobium ummariense Strain RL-3, a Hexachlorocyclohexane-Degrading Bacterium.</title>
        <authorList>
            <person name="Kohli P."/>
            <person name="Dua A."/>
            <person name="Sangwan N."/>
            <person name="Oldach P."/>
            <person name="Khurana J.P."/>
            <person name="Lal R."/>
        </authorList>
    </citation>
    <scope>NUCLEOTIDE SEQUENCE [LARGE SCALE GENOMIC DNA]</scope>
    <source>
        <strain evidence="1 2">RL-3</strain>
    </source>
</reference>
<proteinExistence type="predicted"/>
<accession>T0IRN1</accession>
<sequence length="149" mass="16364">MIDNEFIEDGDEVWDDADRQCILSTARRRCGREVADKIQSAFGGTVIYVRIPRNITPDCELAQVVGVAQAKLIAEELGGCSIDVPSLSTAKNRADQNVIRWAKLAGLPNRKVATLVGMSERHARFLAAGLRAVGRLPALDTGRRWNQYG</sequence>
<evidence type="ECO:0008006" key="3">
    <source>
        <dbReference type="Google" id="ProtNLM"/>
    </source>
</evidence>
<gene>
    <name evidence="1" type="ORF">M529_14425</name>
</gene>
<dbReference type="STRING" id="1346791.M529_14425"/>
<evidence type="ECO:0000313" key="2">
    <source>
        <dbReference type="Proteomes" id="UP000015523"/>
    </source>
</evidence>
<evidence type="ECO:0000313" key="1">
    <source>
        <dbReference type="EMBL" id="EQB31510.1"/>
    </source>
</evidence>
<protein>
    <recommendedName>
        <fullName evidence="3">Mor transcription activator domain-containing protein</fullName>
    </recommendedName>
</protein>
<dbReference type="AlphaFoldDB" id="T0IRN1"/>